<evidence type="ECO:0000313" key="3">
    <source>
        <dbReference type="EMBL" id="PWK87225.1"/>
    </source>
</evidence>
<dbReference type="Pfam" id="PF01451">
    <property type="entry name" value="LMWPc"/>
    <property type="match status" value="1"/>
</dbReference>
<evidence type="ECO:0000256" key="1">
    <source>
        <dbReference type="ARBA" id="ARBA00022849"/>
    </source>
</evidence>
<dbReference type="GO" id="GO:0046685">
    <property type="term" value="P:response to arsenic-containing substance"/>
    <property type="evidence" value="ECO:0007669"/>
    <property type="project" value="UniProtKB-KW"/>
</dbReference>
<dbReference type="InterPro" id="IPR023485">
    <property type="entry name" value="Ptyr_pPase"/>
</dbReference>
<dbReference type="Gene3D" id="3.40.50.2300">
    <property type="match status" value="1"/>
</dbReference>
<dbReference type="PANTHER" id="PTHR43428">
    <property type="entry name" value="ARSENATE REDUCTASE"/>
    <property type="match status" value="1"/>
</dbReference>
<dbReference type="CDD" id="cd16345">
    <property type="entry name" value="LMWP_ArsC"/>
    <property type="match status" value="1"/>
</dbReference>
<evidence type="ECO:0000259" key="2">
    <source>
        <dbReference type="SMART" id="SM00226"/>
    </source>
</evidence>
<dbReference type="PANTHER" id="PTHR43428:SF1">
    <property type="entry name" value="ARSENATE REDUCTASE"/>
    <property type="match status" value="1"/>
</dbReference>
<dbReference type="NCBIfam" id="NF046112">
    <property type="entry name" value="MSMEG_6209_Nter"/>
    <property type="match status" value="1"/>
</dbReference>
<dbReference type="InterPro" id="IPR036196">
    <property type="entry name" value="Ptyr_pPase_sf"/>
</dbReference>
<dbReference type="InterPro" id="IPR048716">
    <property type="entry name" value="Phosphatase-like_N"/>
</dbReference>
<feature type="domain" description="Phosphotyrosine protein phosphatase I" evidence="2">
    <location>
        <begin position="84"/>
        <end position="209"/>
    </location>
</feature>
<dbReference type="Proteomes" id="UP000246005">
    <property type="component" value="Unassembled WGS sequence"/>
</dbReference>
<keyword evidence="1" id="KW-0059">Arsenical resistance</keyword>
<dbReference type="Pfam" id="PF21234">
    <property type="entry name" value="Phosphatase-like_N"/>
    <property type="match status" value="1"/>
</dbReference>
<sequence>MSRTRGLPQHELTAQLLRITDELADRFHGVYGRETVAKVIDETYDLLAANATVTTYLPVLTARFARQRLTDQGRADGLTTITVPQVLFICVHNAGRSQIAAALLEHHAFGKVSVRSAGSRPTGTIPQTVTDALAELGIELTEAFPKPLTDEVVRAADVVVTMGCGDACPVHPGRRYLDWEVADPAGAPLDTVRTIRDDIDRRVRGLLSELLHD</sequence>
<dbReference type="EMBL" id="QGHB01000004">
    <property type="protein sequence ID" value="PWK87225.1"/>
    <property type="molecule type" value="Genomic_DNA"/>
</dbReference>
<dbReference type="SMART" id="SM00226">
    <property type="entry name" value="LMWPc"/>
    <property type="match status" value="1"/>
</dbReference>
<gene>
    <name evidence="3" type="ORF">C8D88_104386</name>
</gene>
<name>A0A316I261_9PSEU</name>
<protein>
    <submittedName>
        <fullName evidence="3">Protein-tyrosine-phosphatase</fullName>
    </submittedName>
</protein>
<reference evidence="3 4" key="1">
    <citation type="submission" date="2018-05" db="EMBL/GenBank/DDBJ databases">
        <title>Genomic Encyclopedia of Type Strains, Phase IV (KMG-IV): sequencing the most valuable type-strain genomes for metagenomic binning, comparative biology and taxonomic classification.</title>
        <authorList>
            <person name="Goeker M."/>
        </authorList>
    </citation>
    <scope>NUCLEOTIDE SEQUENCE [LARGE SCALE GENOMIC DNA]</scope>
    <source>
        <strain evidence="3 4">DSM 45480</strain>
    </source>
</reference>
<dbReference type="RefSeq" id="WP_109636823.1">
    <property type="nucleotide sequence ID" value="NZ_QGHB01000004.1"/>
</dbReference>
<accession>A0A316I261</accession>
<comment type="caution">
    <text evidence="3">The sequence shown here is derived from an EMBL/GenBank/DDBJ whole genome shotgun (WGS) entry which is preliminary data.</text>
</comment>
<proteinExistence type="predicted"/>
<evidence type="ECO:0000313" key="4">
    <source>
        <dbReference type="Proteomes" id="UP000246005"/>
    </source>
</evidence>
<dbReference type="AlphaFoldDB" id="A0A316I261"/>
<organism evidence="3 4">
    <name type="scientific">Lentzea atacamensis</name>
    <dbReference type="NCBI Taxonomy" id="531938"/>
    <lineage>
        <taxon>Bacteria</taxon>
        <taxon>Bacillati</taxon>
        <taxon>Actinomycetota</taxon>
        <taxon>Actinomycetes</taxon>
        <taxon>Pseudonocardiales</taxon>
        <taxon>Pseudonocardiaceae</taxon>
        <taxon>Lentzea</taxon>
    </lineage>
</organism>
<dbReference type="Gene3D" id="1.10.8.1060">
    <property type="entry name" value="Corynebacterium glutamicum thioredoxin-dependent arsenate reductase, N-terminal domain"/>
    <property type="match status" value="1"/>
</dbReference>
<dbReference type="SUPFAM" id="SSF52788">
    <property type="entry name" value="Phosphotyrosine protein phosphatases I"/>
    <property type="match status" value="1"/>
</dbReference>